<dbReference type="OrthoDB" id="383166at2759"/>
<dbReference type="Proteomes" id="UP000240500">
    <property type="component" value="Chromosome 13"/>
</dbReference>
<sequence length="319" mass="37540">MVVLYNNKEDIAVCDDGVNKEVIKNIFMEDIENKRRKEAVVRKRSIVHFGLKLFLFSFCIWTLQYANNNYDYKDNGNNYTLENILESRINRSLSEKQSHIANSATEVAVQEKNSREEKKNTPHVEHQQQQQQQPQQQQQQQQPQQQQQQQPQQQQQQQQQQPQQQQNELNNFENKLKDLKDCLFDKIDNAVDWENLSSNVKGYLEKFDSTIENKIKKEVQTANQQSNLMTNLDPKTQFIKNFTKNYDLYTPPLLLMLASAMLSENLKKKIFQVIAFLLFVVLIYLYLKLKKVNKNIKKDTNDNATDNNLETKTNVTKTS</sequence>
<accession>A0A2P9DKW4</accession>
<dbReference type="VEuPathDB" id="PlasmoDB:PRG01_1303900"/>
<name>A0A2P9DKW4_PLARE</name>
<protein>
    <submittedName>
        <fullName evidence="3">EMP1-trafficking protein</fullName>
    </submittedName>
</protein>
<keyword evidence="2" id="KW-0472">Membrane</keyword>
<evidence type="ECO:0000313" key="3">
    <source>
        <dbReference type="EMBL" id="SOV81658.1"/>
    </source>
</evidence>
<dbReference type="VEuPathDB" id="PlasmoDB:PRCDC_1301000"/>
<organism evidence="3 4">
    <name type="scientific">Plasmodium reichenowi</name>
    <dbReference type="NCBI Taxonomy" id="5854"/>
    <lineage>
        <taxon>Eukaryota</taxon>
        <taxon>Sar</taxon>
        <taxon>Alveolata</taxon>
        <taxon>Apicomplexa</taxon>
        <taxon>Aconoidasida</taxon>
        <taxon>Haemosporida</taxon>
        <taxon>Plasmodiidae</taxon>
        <taxon>Plasmodium</taxon>
        <taxon>Plasmodium (Laverania)</taxon>
    </lineage>
</organism>
<feature type="compositionally biased region" description="Basic and acidic residues" evidence="1">
    <location>
        <begin position="112"/>
        <end position="126"/>
    </location>
</feature>
<proteinExistence type="predicted"/>
<evidence type="ECO:0000256" key="1">
    <source>
        <dbReference type="SAM" id="MobiDB-lite"/>
    </source>
</evidence>
<evidence type="ECO:0000256" key="2">
    <source>
        <dbReference type="SAM" id="Phobius"/>
    </source>
</evidence>
<evidence type="ECO:0000313" key="4">
    <source>
        <dbReference type="Proteomes" id="UP000240500"/>
    </source>
</evidence>
<feature type="region of interest" description="Disordered" evidence="1">
    <location>
        <begin position="298"/>
        <end position="319"/>
    </location>
</feature>
<gene>
    <name evidence="3" type="ORF">PRG01_1303900</name>
</gene>
<feature type="region of interest" description="Disordered" evidence="1">
    <location>
        <begin position="96"/>
        <end position="166"/>
    </location>
</feature>
<keyword evidence="2" id="KW-1133">Transmembrane helix</keyword>
<feature type="transmembrane region" description="Helical" evidence="2">
    <location>
        <begin position="270"/>
        <end position="287"/>
    </location>
</feature>
<feature type="compositionally biased region" description="Polar residues" evidence="1">
    <location>
        <begin position="310"/>
        <end position="319"/>
    </location>
</feature>
<feature type="transmembrane region" description="Helical" evidence="2">
    <location>
        <begin position="45"/>
        <end position="63"/>
    </location>
</feature>
<dbReference type="AlphaFoldDB" id="A0A2P9DKW4"/>
<keyword evidence="2" id="KW-0812">Transmembrane</keyword>
<feature type="compositionally biased region" description="Low complexity" evidence="1">
    <location>
        <begin position="127"/>
        <end position="166"/>
    </location>
</feature>
<dbReference type="EMBL" id="LT969576">
    <property type="protein sequence ID" value="SOV81658.1"/>
    <property type="molecule type" value="Genomic_DNA"/>
</dbReference>
<reference evidence="3 4" key="1">
    <citation type="submission" date="2016-09" db="EMBL/GenBank/DDBJ databases">
        <authorList>
            <consortium name="Pathogen Informatics"/>
        </authorList>
    </citation>
    <scope>NUCLEOTIDE SEQUENCE [LARGE SCALE GENOMIC DNA]</scope>
</reference>